<evidence type="ECO:0000313" key="1">
    <source>
        <dbReference type="EMBL" id="KAI9907905.1"/>
    </source>
</evidence>
<proteinExistence type="predicted"/>
<protein>
    <submittedName>
        <fullName evidence="1">Uncharacterized protein</fullName>
    </submittedName>
</protein>
<gene>
    <name evidence="1" type="ORF">PsorP6_003471</name>
</gene>
<keyword evidence="2" id="KW-1185">Reference proteome</keyword>
<accession>A0ACC0VNI9</accession>
<comment type="caution">
    <text evidence="1">The sequence shown here is derived from an EMBL/GenBank/DDBJ whole genome shotgun (WGS) entry which is preliminary data.</text>
</comment>
<dbReference type="Proteomes" id="UP001163321">
    <property type="component" value="Chromosome 8"/>
</dbReference>
<dbReference type="EMBL" id="CM047587">
    <property type="protein sequence ID" value="KAI9907905.1"/>
    <property type="molecule type" value="Genomic_DNA"/>
</dbReference>
<sequence length="124" mass="14026">MNSASIAVTLRRCLLFNVDYKGASGGCYQIRSYAFTVVLQSNIYAQKRKTSCFTLKDVFNRHPAVSDCCCGRGKNKMGEGKYRKLFFVVLKHPDSPDRTTAQEIMDCIAEHMSLLSRRCARCNL</sequence>
<reference evidence="1 2" key="1">
    <citation type="journal article" date="2022" name="bioRxiv">
        <title>The genome of the oomycete Peronosclerospora sorghi, a cosmopolitan pathogen of maize and sorghum, is inflated with dispersed pseudogenes.</title>
        <authorList>
            <person name="Fletcher K."/>
            <person name="Martin F."/>
            <person name="Isakeit T."/>
            <person name="Cavanaugh K."/>
            <person name="Magill C."/>
            <person name="Michelmore R."/>
        </authorList>
    </citation>
    <scope>NUCLEOTIDE SEQUENCE [LARGE SCALE GENOMIC DNA]</scope>
    <source>
        <strain evidence="1">P6</strain>
    </source>
</reference>
<name>A0ACC0VNI9_9STRA</name>
<evidence type="ECO:0000313" key="2">
    <source>
        <dbReference type="Proteomes" id="UP001163321"/>
    </source>
</evidence>
<organism evidence="1 2">
    <name type="scientific">Peronosclerospora sorghi</name>
    <dbReference type="NCBI Taxonomy" id="230839"/>
    <lineage>
        <taxon>Eukaryota</taxon>
        <taxon>Sar</taxon>
        <taxon>Stramenopiles</taxon>
        <taxon>Oomycota</taxon>
        <taxon>Peronosporomycetes</taxon>
        <taxon>Peronosporales</taxon>
        <taxon>Peronosporaceae</taxon>
        <taxon>Peronosclerospora</taxon>
    </lineage>
</organism>